<dbReference type="Pfam" id="PF16901">
    <property type="entry name" value="DAO_C"/>
    <property type="match status" value="1"/>
</dbReference>
<evidence type="ECO:0000259" key="7">
    <source>
        <dbReference type="Pfam" id="PF01266"/>
    </source>
</evidence>
<proteinExistence type="inferred from homology"/>
<evidence type="ECO:0000313" key="9">
    <source>
        <dbReference type="EMBL" id="PTX43010.1"/>
    </source>
</evidence>
<dbReference type="InterPro" id="IPR036188">
    <property type="entry name" value="FAD/NAD-bd_sf"/>
</dbReference>
<keyword evidence="4" id="KW-0319">Glycerol metabolism</keyword>
<dbReference type="InterPro" id="IPR031656">
    <property type="entry name" value="DAO_C"/>
</dbReference>
<dbReference type="RefSeq" id="WP_108171471.1">
    <property type="nucleotide sequence ID" value="NZ_QBKQ01000002.1"/>
</dbReference>
<evidence type="ECO:0000259" key="8">
    <source>
        <dbReference type="Pfam" id="PF16901"/>
    </source>
</evidence>
<dbReference type="GO" id="GO:0004368">
    <property type="term" value="F:glycerol-3-phosphate dehydrogenase (quinone) activity"/>
    <property type="evidence" value="ECO:0007669"/>
    <property type="project" value="InterPro"/>
</dbReference>
<comment type="similarity">
    <text evidence="2">Belongs to the FAD-dependent glycerol-3-phosphate dehydrogenase family.</text>
</comment>
<dbReference type="Gene3D" id="1.10.8.870">
    <property type="entry name" value="Alpha-glycerophosphate oxidase, cap domain"/>
    <property type="match status" value="1"/>
</dbReference>
<sequence length="525" mass="58209">MKPNIYSRNSIISQLKATSKWQVIVIGGGATGLGIALDSVTRGYKTLLLEQVDFAKGTSSRSTKLVHGGVRYLAQGDIGLVMEALYERGLLSKNAPHLVENRTFVIPNYRWYDGIYYTLGLKTYDLLAGKLSLGKSTRISKEDTLKRLPNLRTDGLQGGVIYKDGQFDDARLAINIAQTCIEKGATLLNHFKVTDLLENNDGHIAGVSATDAETGESYEIAADLVINATGVFADNILRMEDPDAKKTIVPSQGVHLVFDKSFLPGEDAIMIPKTEDGRVLFVIPWHNKVLVGTTDTNLESDSLEPQPLEKEVDFILNTFNNYNEKQATKADIKSIFAGLRPLAAPKDKSEKSKEISRSHKIIVSDSGLITITGGKWTTYRKMAEDTINKAIALGKLPKKECKTKDLKLHGASENYKKNGHLQFYGSDRNMIEELISEKPELGEKLDKRLPFVKAEVIWAVRYEMARTVEDVLARRVRALFLDAKAAIDMAPTVAHLIAGELGKDDAWEKEQIQIFTGMARRYSCS</sequence>
<feature type="domain" description="Alpha-glycerophosphate oxidase C-terminal" evidence="8">
    <location>
        <begin position="421"/>
        <end position="506"/>
    </location>
</feature>
<feature type="domain" description="FAD dependent oxidoreductase" evidence="7">
    <location>
        <begin position="23"/>
        <end position="379"/>
    </location>
</feature>
<evidence type="ECO:0000256" key="5">
    <source>
        <dbReference type="ARBA" id="ARBA00022827"/>
    </source>
</evidence>
<dbReference type="PRINTS" id="PR01001">
    <property type="entry name" value="FADG3PDH"/>
</dbReference>
<reference evidence="9 10" key="1">
    <citation type="submission" date="2018-04" db="EMBL/GenBank/DDBJ databases">
        <title>Genomic Encyclopedia of Archaeal and Bacterial Type Strains, Phase II (KMG-II): from individual species to whole genera.</title>
        <authorList>
            <person name="Goeker M."/>
        </authorList>
    </citation>
    <scope>NUCLEOTIDE SEQUENCE [LARGE SCALE GENOMIC DNA]</scope>
    <source>
        <strain evidence="9 10">DSM 23082</strain>
    </source>
</reference>
<keyword evidence="6" id="KW-0560">Oxidoreductase</keyword>
<dbReference type="InterPro" id="IPR038299">
    <property type="entry name" value="DAO_C_sf"/>
</dbReference>
<accession>A0A2T6AGQ2</accession>
<gene>
    <name evidence="9" type="ORF">C8P64_1534</name>
</gene>
<dbReference type="Pfam" id="PF01266">
    <property type="entry name" value="DAO"/>
    <property type="match status" value="1"/>
</dbReference>
<dbReference type="PROSITE" id="PS00978">
    <property type="entry name" value="FAD_G3PDH_2"/>
    <property type="match status" value="1"/>
</dbReference>
<organism evidence="9 10">
    <name type="scientific">Christiangramia gaetbulicola</name>
    <dbReference type="NCBI Taxonomy" id="703340"/>
    <lineage>
        <taxon>Bacteria</taxon>
        <taxon>Pseudomonadati</taxon>
        <taxon>Bacteroidota</taxon>
        <taxon>Flavobacteriia</taxon>
        <taxon>Flavobacteriales</taxon>
        <taxon>Flavobacteriaceae</taxon>
        <taxon>Christiangramia</taxon>
    </lineage>
</organism>
<dbReference type="InterPro" id="IPR006076">
    <property type="entry name" value="FAD-dep_OxRdtase"/>
</dbReference>
<evidence type="ECO:0000256" key="6">
    <source>
        <dbReference type="ARBA" id="ARBA00023002"/>
    </source>
</evidence>
<dbReference type="InterPro" id="IPR000447">
    <property type="entry name" value="G3P_DH_FAD-dep"/>
</dbReference>
<dbReference type="EMBL" id="QBKQ01000002">
    <property type="protein sequence ID" value="PTX43010.1"/>
    <property type="molecule type" value="Genomic_DNA"/>
</dbReference>
<dbReference type="PANTHER" id="PTHR11985">
    <property type="entry name" value="GLYCEROL-3-PHOSPHATE DEHYDROGENASE"/>
    <property type="match status" value="1"/>
</dbReference>
<dbReference type="PANTHER" id="PTHR11985:SF35">
    <property type="entry name" value="ANAEROBIC GLYCEROL-3-PHOSPHATE DEHYDROGENASE SUBUNIT A"/>
    <property type="match status" value="1"/>
</dbReference>
<name>A0A2T6AGQ2_9FLAO</name>
<evidence type="ECO:0000256" key="3">
    <source>
        <dbReference type="ARBA" id="ARBA00022630"/>
    </source>
</evidence>
<dbReference type="Proteomes" id="UP000244174">
    <property type="component" value="Unassembled WGS sequence"/>
</dbReference>
<comment type="cofactor">
    <cofactor evidence="1">
        <name>FAD</name>
        <dbReference type="ChEBI" id="CHEBI:57692"/>
    </cofactor>
</comment>
<dbReference type="AlphaFoldDB" id="A0A2T6AGQ2"/>
<comment type="caution">
    <text evidence="9">The sequence shown here is derived from an EMBL/GenBank/DDBJ whole genome shotgun (WGS) entry which is preliminary data.</text>
</comment>
<evidence type="ECO:0000313" key="10">
    <source>
        <dbReference type="Proteomes" id="UP000244174"/>
    </source>
</evidence>
<keyword evidence="3" id="KW-0285">Flavoprotein</keyword>
<dbReference type="SUPFAM" id="SSF51905">
    <property type="entry name" value="FAD/NAD(P)-binding domain"/>
    <property type="match status" value="1"/>
</dbReference>
<evidence type="ECO:0000256" key="1">
    <source>
        <dbReference type="ARBA" id="ARBA00001974"/>
    </source>
</evidence>
<dbReference type="Gene3D" id="3.50.50.60">
    <property type="entry name" value="FAD/NAD(P)-binding domain"/>
    <property type="match status" value="1"/>
</dbReference>
<keyword evidence="5" id="KW-0274">FAD</keyword>
<protein>
    <submittedName>
        <fullName evidence="9">Glycerol-3-phosphate dehydrogenase</fullName>
    </submittedName>
</protein>
<dbReference type="OrthoDB" id="9766796at2"/>
<evidence type="ECO:0000256" key="2">
    <source>
        <dbReference type="ARBA" id="ARBA00007330"/>
    </source>
</evidence>
<keyword evidence="10" id="KW-1185">Reference proteome</keyword>
<dbReference type="GO" id="GO:0046168">
    <property type="term" value="P:glycerol-3-phosphate catabolic process"/>
    <property type="evidence" value="ECO:0007669"/>
    <property type="project" value="TreeGrafter"/>
</dbReference>
<dbReference type="Gene3D" id="3.30.9.10">
    <property type="entry name" value="D-Amino Acid Oxidase, subunit A, domain 2"/>
    <property type="match status" value="1"/>
</dbReference>
<evidence type="ECO:0000256" key="4">
    <source>
        <dbReference type="ARBA" id="ARBA00022798"/>
    </source>
</evidence>
<dbReference type="GO" id="GO:0006071">
    <property type="term" value="P:glycerol metabolic process"/>
    <property type="evidence" value="ECO:0007669"/>
    <property type="project" value="UniProtKB-KW"/>
</dbReference>